<dbReference type="GO" id="GO:0016985">
    <property type="term" value="F:mannan endo-1,4-beta-mannosidase activity"/>
    <property type="evidence" value="ECO:0007669"/>
    <property type="project" value="UniProtKB-EC"/>
</dbReference>
<keyword evidence="5" id="KW-0326">Glycosidase</keyword>
<dbReference type="InterPro" id="IPR001547">
    <property type="entry name" value="Glyco_hydro_5"/>
</dbReference>
<evidence type="ECO:0000259" key="7">
    <source>
        <dbReference type="Pfam" id="PF26410"/>
    </source>
</evidence>
<sequence length="441" mass="50168">MKTFILSSLALAVATLLPGGVTALPHGKRQSENGFVKINEDGTGFTRNDENYTIRGANYWQGINLGADEAWGGDRERMERELKQLADMGVNNVRIMAASEGPDDQPYRMRPSLMYKPGEYREPIFEGLDYLLDAIDRNGMTAVMTMNNFWHWSGGFGQYVAWVTGNETIPYPNIADDWDTFTAYAAQFYNNSEIAPKAQEIFKNHIKTVITRKNTVNGRIYGEDPAIMSWQLANEPQDGPATWFVEIGSYMKELAPNHLVSAGLESKNDHFDYLRAHDNEFIDYSTCHLWVENRGVYDPADESTFKPSIEYGLEFLEKTSAWAKELGKPHILEEFGMARDAFLKPDNLTFKYDPETPTSHKDEFYGTLFNQIVDYAKEGKMSGSNFWAYGGEGRSTDYPTKYGMVWLGDPPHEPRGWYSVYDKDTTVQVISDYNANLEKLE</sequence>
<reference evidence="8 9" key="1">
    <citation type="submission" date="2020-12" db="EMBL/GenBank/DDBJ databases">
        <title>Metabolic potential, ecology and presence of endohyphal bacteria is reflected in genomic diversity of Mucoromycotina.</title>
        <authorList>
            <person name="Muszewska A."/>
            <person name="Okrasinska A."/>
            <person name="Steczkiewicz K."/>
            <person name="Drgas O."/>
            <person name="Orlowska M."/>
            <person name="Perlinska-Lenart U."/>
            <person name="Aleksandrzak-Piekarczyk T."/>
            <person name="Szatraj K."/>
            <person name="Zielenkiewicz U."/>
            <person name="Pilsyk S."/>
            <person name="Malc E."/>
            <person name="Mieczkowski P."/>
            <person name="Kruszewska J.S."/>
            <person name="Biernat P."/>
            <person name="Pawlowska J."/>
        </authorList>
    </citation>
    <scope>NUCLEOTIDE SEQUENCE [LARGE SCALE GENOMIC DNA]</scope>
    <source>
        <strain evidence="8 9">CBS 142.35</strain>
    </source>
</reference>
<feature type="signal peptide" evidence="6">
    <location>
        <begin position="1"/>
        <end position="23"/>
    </location>
</feature>
<evidence type="ECO:0000313" key="8">
    <source>
        <dbReference type="EMBL" id="KAG2225711.1"/>
    </source>
</evidence>
<comment type="catalytic activity">
    <reaction evidence="1">
        <text>Random hydrolysis of (1-&gt;4)-beta-D-mannosidic linkages in mannans, galactomannans and glucomannans.</text>
        <dbReference type="EC" id="3.2.1.78"/>
    </reaction>
</comment>
<accession>A0A8H7VK31</accession>
<keyword evidence="4" id="KW-0378">Hydrolase</keyword>
<dbReference type="Gene3D" id="3.20.20.80">
    <property type="entry name" value="Glycosidases"/>
    <property type="match status" value="1"/>
</dbReference>
<evidence type="ECO:0000256" key="6">
    <source>
        <dbReference type="SAM" id="SignalP"/>
    </source>
</evidence>
<proteinExistence type="inferred from homology"/>
<evidence type="ECO:0000256" key="5">
    <source>
        <dbReference type="ARBA" id="ARBA00023295"/>
    </source>
</evidence>
<dbReference type="PANTHER" id="PTHR31451">
    <property type="match status" value="1"/>
</dbReference>
<evidence type="ECO:0000256" key="3">
    <source>
        <dbReference type="ARBA" id="ARBA00012706"/>
    </source>
</evidence>
<feature type="chain" id="PRO_5034308495" description="mannan endo-1,4-beta-mannosidase" evidence="6">
    <location>
        <begin position="24"/>
        <end position="441"/>
    </location>
</feature>
<evidence type="ECO:0000313" key="9">
    <source>
        <dbReference type="Proteomes" id="UP000646827"/>
    </source>
</evidence>
<evidence type="ECO:0000256" key="2">
    <source>
        <dbReference type="ARBA" id="ARBA00005641"/>
    </source>
</evidence>
<evidence type="ECO:0000256" key="1">
    <source>
        <dbReference type="ARBA" id="ARBA00001678"/>
    </source>
</evidence>
<dbReference type="EC" id="3.2.1.78" evidence="3"/>
<dbReference type="Pfam" id="PF26410">
    <property type="entry name" value="GH5_mannosidase"/>
    <property type="match status" value="1"/>
</dbReference>
<feature type="domain" description="Glycoside hydrolase family 5" evidence="7">
    <location>
        <begin position="35"/>
        <end position="440"/>
    </location>
</feature>
<dbReference type="Proteomes" id="UP000646827">
    <property type="component" value="Unassembled WGS sequence"/>
</dbReference>
<organism evidence="8 9">
    <name type="scientific">Circinella minor</name>
    <dbReference type="NCBI Taxonomy" id="1195481"/>
    <lineage>
        <taxon>Eukaryota</taxon>
        <taxon>Fungi</taxon>
        <taxon>Fungi incertae sedis</taxon>
        <taxon>Mucoromycota</taxon>
        <taxon>Mucoromycotina</taxon>
        <taxon>Mucoromycetes</taxon>
        <taxon>Mucorales</taxon>
        <taxon>Lichtheimiaceae</taxon>
        <taxon>Circinella</taxon>
    </lineage>
</organism>
<dbReference type="EMBL" id="JAEPRB010000024">
    <property type="protein sequence ID" value="KAG2225711.1"/>
    <property type="molecule type" value="Genomic_DNA"/>
</dbReference>
<name>A0A8H7VK31_9FUNG</name>
<dbReference type="AlphaFoldDB" id="A0A8H7VK31"/>
<comment type="caution">
    <text evidence="8">The sequence shown here is derived from an EMBL/GenBank/DDBJ whole genome shotgun (WGS) entry which is preliminary data.</text>
</comment>
<protein>
    <recommendedName>
        <fullName evidence="3">mannan endo-1,4-beta-mannosidase</fullName>
        <ecNumber evidence="3">3.2.1.78</ecNumber>
    </recommendedName>
</protein>
<dbReference type="InterPro" id="IPR045053">
    <property type="entry name" value="MAN-like"/>
</dbReference>
<dbReference type="OrthoDB" id="406631at2759"/>
<evidence type="ECO:0000256" key="4">
    <source>
        <dbReference type="ARBA" id="ARBA00022801"/>
    </source>
</evidence>
<gene>
    <name evidence="8" type="ORF">INT45_011379</name>
</gene>
<dbReference type="PANTHER" id="PTHR31451:SF40">
    <property type="entry name" value="GLYCOSIDE HYDROLASE FAMILY 5 DOMAIN-CONTAINING PROTEIN"/>
    <property type="match status" value="1"/>
</dbReference>
<dbReference type="SUPFAM" id="SSF51445">
    <property type="entry name" value="(Trans)glycosidases"/>
    <property type="match status" value="1"/>
</dbReference>
<comment type="similarity">
    <text evidence="2">Belongs to the glycosyl hydrolase 5 (cellulase A) family.</text>
</comment>
<dbReference type="InterPro" id="IPR017853">
    <property type="entry name" value="GH"/>
</dbReference>
<keyword evidence="9" id="KW-1185">Reference proteome</keyword>
<keyword evidence="6" id="KW-0732">Signal</keyword>